<keyword evidence="7" id="KW-1185">Reference proteome</keyword>
<dbReference type="EMBL" id="CAJPEX010007400">
    <property type="protein sequence ID" value="CAG0924383.1"/>
    <property type="molecule type" value="Genomic_DNA"/>
</dbReference>
<dbReference type="SUPFAM" id="SSF49842">
    <property type="entry name" value="TNF-like"/>
    <property type="match status" value="2"/>
</dbReference>
<dbReference type="InterPro" id="IPR008983">
    <property type="entry name" value="Tumour_necrosis_fac-like_dom"/>
</dbReference>
<evidence type="ECO:0000256" key="1">
    <source>
        <dbReference type="ARBA" id="ARBA00004613"/>
    </source>
</evidence>
<dbReference type="InterPro" id="IPR001073">
    <property type="entry name" value="C1q_dom"/>
</dbReference>
<gene>
    <name evidence="6" type="ORF">NMOB1V02_LOCUS11838</name>
</gene>
<dbReference type="EMBL" id="OA889437">
    <property type="protein sequence ID" value="CAD7284231.1"/>
    <property type="molecule type" value="Genomic_DNA"/>
</dbReference>
<dbReference type="GO" id="GO:0005576">
    <property type="term" value="C:extracellular region"/>
    <property type="evidence" value="ECO:0007669"/>
    <property type="project" value="UniProtKB-SubCell"/>
</dbReference>
<feature type="non-terminal residue" evidence="6">
    <location>
        <position position="1"/>
    </location>
</feature>
<evidence type="ECO:0000313" key="7">
    <source>
        <dbReference type="Proteomes" id="UP000678499"/>
    </source>
</evidence>
<dbReference type="PANTHER" id="PTHR22923:SF116">
    <property type="entry name" value="C1Q DOMAIN-CONTAINING PROTEIN"/>
    <property type="match status" value="1"/>
</dbReference>
<reference evidence="6" key="1">
    <citation type="submission" date="2020-11" db="EMBL/GenBank/DDBJ databases">
        <authorList>
            <person name="Tran Van P."/>
        </authorList>
    </citation>
    <scope>NUCLEOTIDE SEQUENCE</scope>
</reference>
<comment type="subcellular location">
    <subcellularLocation>
        <location evidence="1">Secreted</location>
    </subcellularLocation>
</comment>
<accession>A0A7R9BZV8</accession>
<dbReference type="Pfam" id="PF00386">
    <property type="entry name" value="C1q"/>
    <property type="match status" value="1"/>
</dbReference>
<evidence type="ECO:0000259" key="5">
    <source>
        <dbReference type="Pfam" id="PF00386"/>
    </source>
</evidence>
<dbReference type="OrthoDB" id="10070467at2759"/>
<dbReference type="InterPro" id="IPR050822">
    <property type="entry name" value="Cerebellin_Synaptic_Org"/>
</dbReference>
<evidence type="ECO:0000256" key="2">
    <source>
        <dbReference type="ARBA" id="ARBA00022525"/>
    </source>
</evidence>
<dbReference type="PANTHER" id="PTHR22923">
    <property type="entry name" value="CEREBELLIN-RELATED"/>
    <property type="match status" value="1"/>
</dbReference>
<feature type="chain" id="PRO_5036403120" description="C1q domain-containing protein" evidence="4">
    <location>
        <begin position="34"/>
        <end position="321"/>
    </location>
</feature>
<evidence type="ECO:0000256" key="4">
    <source>
        <dbReference type="SAM" id="SignalP"/>
    </source>
</evidence>
<evidence type="ECO:0000256" key="3">
    <source>
        <dbReference type="ARBA" id="ARBA00022729"/>
    </source>
</evidence>
<dbReference type="Gene3D" id="2.60.120.40">
    <property type="match status" value="2"/>
</dbReference>
<dbReference type="Proteomes" id="UP000678499">
    <property type="component" value="Unassembled WGS sequence"/>
</dbReference>
<keyword evidence="3 4" id="KW-0732">Signal</keyword>
<protein>
    <recommendedName>
        <fullName evidence="5">C1q domain-containing protein</fullName>
    </recommendedName>
</protein>
<organism evidence="6">
    <name type="scientific">Notodromas monacha</name>
    <dbReference type="NCBI Taxonomy" id="399045"/>
    <lineage>
        <taxon>Eukaryota</taxon>
        <taxon>Metazoa</taxon>
        <taxon>Ecdysozoa</taxon>
        <taxon>Arthropoda</taxon>
        <taxon>Crustacea</taxon>
        <taxon>Oligostraca</taxon>
        <taxon>Ostracoda</taxon>
        <taxon>Podocopa</taxon>
        <taxon>Podocopida</taxon>
        <taxon>Cypridocopina</taxon>
        <taxon>Cypridoidea</taxon>
        <taxon>Cyprididae</taxon>
        <taxon>Notodromas</taxon>
    </lineage>
</organism>
<sequence length="321" mass="36119">MSNYKCLKKARSHCWKALLALAINILITRISVSDCTNPAYDQQAMNEIDLPDAADAKLKQNHDPILFTTIGQEHLPLTEKVGKRFRPEIAVLNVGRGFKPSIGYFVAPRDGVYLFNFVGLAYNLPTGVIHNWINLRPVGHPEEHDSSVIWSFTDPITSAGHSLVSMKKDDVMEYWGRMDSYCTNYLDGLNFVHNNWWRLSGRWVADIQFIILVPYHPGMLLNFTEVYLNAGNGFNSSSATFVAPTSGLYHFFLHFSTYGRLHGEARIEKADLLLAAGSFGKFDNMITMDIDAISKLQKGESVFVKMLGNFEGHAKLFKFSG</sequence>
<keyword evidence="2" id="KW-0964">Secreted</keyword>
<dbReference type="AlphaFoldDB" id="A0A7R9BZV8"/>
<evidence type="ECO:0000313" key="6">
    <source>
        <dbReference type="EMBL" id="CAD7284231.1"/>
    </source>
</evidence>
<proteinExistence type="predicted"/>
<feature type="domain" description="C1q" evidence="5">
    <location>
        <begin position="219"/>
        <end position="313"/>
    </location>
</feature>
<feature type="signal peptide" evidence="4">
    <location>
        <begin position="1"/>
        <end position="33"/>
    </location>
</feature>
<name>A0A7R9BZV8_9CRUS</name>